<keyword evidence="3" id="KW-1185">Reference proteome</keyword>
<evidence type="ECO:0000259" key="1">
    <source>
        <dbReference type="Pfam" id="PF00535"/>
    </source>
</evidence>
<gene>
    <name evidence="2" type="ORF">NIES1031_07070</name>
</gene>
<dbReference type="STRING" id="247279.NIES1031_07070"/>
<dbReference type="Proteomes" id="UP000185984">
    <property type="component" value="Unassembled WGS sequence"/>
</dbReference>
<evidence type="ECO:0000313" key="3">
    <source>
        <dbReference type="Proteomes" id="UP000185984"/>
    </source>
</evidence>
<sequence>MNEANFQPLVSVIINNYNYGRFLSEAIDSVLNQTYPDIEIIVVDDGSTDNSPEVIARYQDKVIPVLKQNGGQASAFNAGFKATHGEIICMLDADDVFVPEKVTEIVNIFNQYPDIGWCFHRLRFVDAKTGEYIRLSRESGTRKCDFRAQLQNNGRLPFYAPATSGLCFGRSLLQQILPMPEVIRITSDNYLKIAAAALSSGFFLDEQLAFLRLHGGNNYTDKPNKLHLVSKVAILTADNLYSKWPFLAKYTNKLFSRGLGLFWRIGGLETEIQQVVNKYISNVSLKEKININARAIYHFIKAY</sequence>
<dbReference type="AlphaFoldDB" id="A0A1U7HVQ4"/>
<dbReference type="PANTHER" id="PTHR22916:SF3">
    <property type="entry name" value="UDP-GLCNAC:BETAGAL BETA-1,3-N-ACETYLGLUCOSAMINYLTRANSFERASE-LIKE PROTEIN 1"/>
    <property type="match status" value="1"/>
</dbReference>
<keyword evidence="2" id="KW-0808">Transferase</keyword>
<name>A0A1U7HVQ4_9CHRO</name>
<dbReference type="GO" id="GO:0016758">
    <property type="term" value="F:hexosyltransferase activity"/>
    <property type="evidence" value="ECO:0007669"/>
    <property type="project" value="UniProtKB-ARBA"/>
</dbReference>
<feature type="domain" description="Glycosyltransferase 2-like" evidence="1">
    <location>
        <begin position="11"/>
        <end position="165"/>
    </location>
</feature>
<dbReference type="Gene3D" id="3.90.550.10">
    <property type="entry name" value="Spore Coat Polysaccharide Biosynthesis Protein SpsA, Chain A"/>
    <property type="match status" value="1"/>
</dbReference>
<reference evidence="2 3" key="1">
    <citation type="submission" date="2016-11" db="EMBL/GenBank/DDBJ databases">
        <title>Draft Genome Sequences of Nine Cyanobacterial Strains from Diverse Habitats.</title>
        <authorList>
            <person name="Zhu T."/>
            <person name="Hou S."/>
            <person name="Lu X."/>
            <person name="Hess W.R."/>
        </authorList>
    </citation>
    <scope>NUCLEOTIDE SEQUENCE [LARGE SCALE GENOMIC DNA]</scope>
    <source>
        <strain evidence="2 3">5.2 s.c.1</strain>
    </source>
</reference>
<dbReference type="PANTHER" id="PTHR22916">
    <property type="entry name" value="GLYCOSYLTRANSFERASE"/>
    <property type="match status" value="1"/>
</dbReference>
<dbReference type="Pfam" id="PF00535">
    <property type="entry name" value="Glycos_transf_2"/>
    <property type="match status" value="1"/>
</dbReference>
<proteinExistence type="predicted"/>
<dbReference type="InterPro" id="IPR029044">
    <property type="entry name" value="Nucleotide-diphossugar_trans"/>
</dbReference>
<dbReference type="EMBL" id="MRCC01000005">
    <property type="protein sequence ID" value="OKH27674.1"/>
    <property type="molecule type" value="Genomic_DNA"/>
</dbReference>
<organism evidence="2 3">
    <name type="scientific">Chroogloeocystis siderophila 5.2 s.c.1</name>
    <dbReference type="NCBI Taxonomy" id="247279"/>
    <lineage>
        <taxon>Bacteria</taxon>
        <taxon>Bacillati</taxon>
        <taxon>Cyanobacteriota</taxon>
        <taxon>Cyanophyceae</taxon>
        <taxon>Oscillatoriophycideae</taxon>
        <taxon>Chroococcales</taxon>
        <taxon>Chroococcaceae</taxon>
        <taxon>Chroogloeocystis</taxon>
    </lineage>
</organism>
<evidence type="ECO:0000313" key="2">
    <source>
        <dbReference type="EMBL" id="OKH27674.1"/>
    </source>
</evidence>
<protein>
    <submittedName>
        <fullName evidence="2">Glucosyl transferase</fullName>
    </submittedName>
</protein>
<dbReference type="InterPro" id="IPR001173">
    <property type="entry name" value="Glyco_trans_2-like"/>
</dbReference>
<dbReference type="OrthoDB" id="450387at2"/>
<accession>A0A1U7HVQ4</accession>
<dbReference type="SUPFAM" id="SSF53448">
    <property type="entry name" value="Nucleotide-diphospho-sugar transferases"/>
    <property type="match status" value="1"/>
</dbReference>
<comment type="caution">
    <text evidence="2">The sequence shown here is derived from an EMBL/GenBank/DDBJ whole genome shotgun (WGS) entry which is preliminary data.</text>
</comment>
<dbReference type="RefSeq" id="WP_073548772.1">
    <property type="nucleotide sequence ID" value="NZ_CAWMVK010000039.1"/>
</dbReference>